<gene>
    <name evidence="3" type="primary">rimP</name>
    <name evidence="6" type="ORF">DM558_02295</name>
</gene>
<dbReference type="Gene3D" id="3.30.300.70">
    <property type="entry name" value="RimP-like superfamily, N-terminal"/>
    <property type="match status" value="1"/>
</dbReference>
<dbReference type="PANTHER" id="PTHR33867">
    <property type="entry name" value="RIBOSOME MATURATION FACTOR RIMP"/>
    <property type="match status" value="1"/>
</dbReference>
<feature type="domain" description="Ribosome maturation factor RimP C-terminal" evidence="5">
    <location>
        <begin position="111"/>
        <end position="176"/>
    </location>
</feature>
<feature type="domain" description="Ribosome maturation factor RimP N-terminal" evidence="4">
    <location>
        <begin position="11"/>
        <end position="52"/>
    </location>
</feature>
<comment type="function">
    <text evidence="3">Required for maturation of 30S ribosomal subunits.</text>
</comment>
<organism evidence="6 7">
    <name type="scientific">Entomomonas moraniae</name>
    <dbReference type="NCBI Taxonomy" id="2213226"/>
    <lineage>
        <taxon>Bacteria</taxon>
        <taxon>Pseudomonadati</taxon>
        <taxon>Pseudomonadota</taxon>
        <taxon>Gammaproteobacteria</taxon>
        <taxon>Pseudomonadales</taxon>
        <taxon>Pseudomonadaceae</taxon>
        <taxon>Entomomonas</taxon>
    </lineage>
</organism>
<dbReference type="RefSeq" id="WP_127161868.1">
    <property type="nucleotide sequence ID" value="NZ_CP029822.1"/>
</dbReference>
<sequence>MSTRIEQLQTLLAPIIESLGYQCWGVEFISQGKHSLLRVFIDRQNHECTVDEKSADIDHDDGTEFIERESGIGIEDCQKVTEQISAVLDVEDPIPYEYTLEVSSPGLDRPLYTLEQFEQFKDNYVKIKLRAPFEGKRNFTGLLQGIEDQHIVLRVDKEEYLLPIELIDKANVEPTFD</sequence>
<dbReference type="GO" id="GO:0006412">
    <property type="term" value="P:translation"/>
    <property type="evidence" value="ECO:0007669"/>
    <property type="project" value="TreeGrafter"/>
</dbReference>
<dbReference type="Proteomes" id="UP000273143">
    <property type="component" value="Chromosome"/>
</dbReference>
<dbReference type="Pfam" id="PF17384">
    <property type="entry name" value="DUF150_C"/>
    <property type="match status" value="1"/>
</dbReference>
<dbReference type="InterPro" id="IPR003728">
    <property type="entry name" value="Ribosome_maturation_RimP"/>
</dbReference>
<name>A0A3Q9JL28_9GAMM</name>
<comment type="similarity">
    <text evidence="3">Belongs to the RimP family.</text>
</comment>
<dbReference type="GO" id="GO:0000028">
    <property type="term" value="P:ribosomal small subunit assembly"/>
    <property type="evidence" value="ECO:0007669"/>
    <property type="project" value="TreeGrafter"/>
</dbReference>
<evidence type="ECO:0000313" key="7">
    <source>
        <dbReference type="Proteomes" id="UP000273143"/>
    </source>
</evidence>
<dbReference type="InterPro" id="IPR028998">
    <property type="entry name" value="RimP_C"/>
</dbReference>
<evidence type="ECO:0000256" key="1">
    <source>
        <dbReference type="ARBA" id="ARBA00022490"/>
    </source>
</evidence>
<keyword evidence="1 3" id="KW-0963">Cytoplasm</keyword>
<dbReference type="InterPro" id="IPR035956">
    <property type="entry name" value="RimP_N_sf"/>
</dbReference>
<dbReference type="SUPFAM" id="SSF74942">
    <property type="entry name" value="YhbC-like, C-terminal domain"/>
    <property type="match status" value="1"/>
</dbReference>
<evidence type="ECO:0000313" key="6">
    <source>
        <dbReference type="EMBL" id="AZS52147.1"/>
    </source>
</evidence>
<evidence type="ECO:0000259" key="4">
    <source>
        <dbReference type="Pfam" id="PF02576"/>
    </source>
</evidence>
<dbReference type="InterPro" id="IPR036847">
    <property type="entry name" value="RimP_C_sf"/>
</dbReference>
<feature type="domain" description="Ribosome maturation factor RimP N-terminal" evidence="4">
    <location>
        <begin position="65"/>
        <end position="108"/>
    </location>
</feature>
<dbReference type="KEGG" id="emo:DM558_02295"/>
<dbReference type="Pfam" id="PF02576">
    <property type="entry name" value="RimP_N"/>
    <property type="match status" value="2"/>
</dbReference>
<dbReference type="HAMAP" id="MF_01077">
    <property type="entry name" value="RimP"/>
    <property type="match status" value="1"/>
</dbReference>
<dbReference type="CDD" id="cd01734">
    <property type="entry name" value="YlxS_C"/>
    <property type="match status" value="1"/>
</dbReference>
<dbReference type="EMBL" id="CP029822">
    <property type="protein sequence ID" value="AZS52147.1"/>
    <property type="molecule type" value="Genomic_DNA"/>
</dbReference>
<reference evidence="7" key="1">
    <citation type="submission" date="2018-06" db="EMBL/GenBank/DDBJ databases">
        <title>Complete genome of Pseudomonas insecticola strain QZS01.</title>
        <authorList>
            <person name="Wang J."/>
            <person name="Su Q."/>
        </authorList>
    </citation>
    <scope>NUCLEOTIDE SEQUENCE [LARGE SCALE GENOMIC DNA]</scope>
    <source>
        <strain evidence="7">QZS01</strain>
    </source>
</reference>
<dbReference type="PANTHER" id="PTHR33867:SF1">
    <property type="entry name" value="RIBOSOME MATURATION FACTOR RIMP"/>
    <property type="match status" value="1"/>
</dbReference>
<dbReference type="AlphaFoldDB" id="A0A3Q9JL28"/>
<comment type="subcellular location">
    <subcellularLocation>
        <location evidence="3">Cytoplasm</location>
    </subcellularLocation>
</comment>
<keyword evidence="2 3" id="KW-0690">Ribosome biogenesis</keyword>
<dbReference type="SUPFAM" id="SSF75420">
    <property type="entry name" value="YhbC-like, N-terminal domain"/>
    <property type="match status" value="2"/>
</dbReference>
<dbReference type="InterPro" id="IPR028989">
    <property type="entry name" value="RimP_N"/>
</dbReference>
<keyword evidence="7" id="KW-1185">Reference proteome</keyword>
<accession>A0A3Q9JL28</accession>
<evidence type="ECO:0000259" key="5">
    <source>
        <dbReference type="Pfam" id="PF17384"/>
    </source>
</evidence>
<protein>
    <recommendedName>
        <fullName evidence="3">Ribosome maturation factor RimP</fullName>
    </recommendedName>
</protein>
<dbReference type="GO" id="GO:0005829">
    <property type="term" value="C:cytosol"/>
    <property type="evidence" value="ECO:0007669"/>
    <property type="project" value="TreeGrafter"/>
</dbReference>
<proteinExistence type="inferred from homology"/>
<dbReference type="Gene3D" id="2.30.30.180">
    <property type="entry name" value="Ribosome maturation factor RimP, C-terminal domain"/>
    <property type="match status" value="1"/>
</dbReference>
<evidence type="ECO:0000256" key="2">
    <source>
        <dbReference type="ARBA" id="ARBA00022517"/>
    </source>
</evidence>
<evidence type="ECO:0000256" key="3">
    <source>
        <dbReference type="HAMAP-Rule" id="MF_01077"/>
    </source>
</evidence>